<proteinExistence type="predicted"/>
<organism evidence="1 2">
    <name type="scientific">Schistosoma margrebowiei</name>
    <dbReference type="NCBI Taxonomy" id="48269"/>
    <lineage>
        <taxon>Eukaryota</taxon>
        <taxon>Metazoa</taxon>
        <taxon>Spiralia</taxon>
        <taxon>Lophotrochozoa</taxon>
        <taxon>Platyhelminthes</taxon>
        <taxon>Trematoda</taxon>
        <taxon>Digenea</taxon>
        <taxon>Strigeidida</taxon>
        <taxon>Schistosomatoidea</taxon>
        <taxon>Schistosomatidae</taxon>
        <taxon>Schistosoma</taxon>
    </lineage>
</organism>
<reference evidence="1 2" key="1">
    <citation type="submission" date="2018-11" db="EMBL/GenBank/DDBJ databases">
        <authorList>
            <consortium name="Pathogen Informatics"/>
        </authorList>
    </citation>
    <scope>NUCLEOTIDE SEQUENCE [LARGE SCALE GENOMIC DNA]</scope>
    <source>
        <strain evidence="1 2">Zambia</strain>
    </source>
</reference>
<dbReference type="Gene3D" id="3.60.10.10">
    <property type="entry name" value="Endonuclease/exonuclease/phosphatase"/>
    <property type="match status" value="1"/>
</dbReference>
<sequence length="114" mass="13385">MKIPWDDMNWEREMKMGKDLQICAFIKLVIGGTIFPHKRIHKATWNSPDHNTENQKDHICINKKIRRSMEDVRIRRGADVASDPRLVVVKMKLKLMKHWTTGRAALQSFNTAFL</sequence>
<dbReference type="AlphaFoldDB" id="A0A183MA68"/>
<gene>
    <name evidence="1" type="ORF">SMRZ_LOCUS12943</name>
</gene>
<evidence type="ECO:0000313" key="1">
    <source>
        <dbReference type="EMBL" id="VDP03045.1"/>
    </source>
</evidence>
<accession>A0A183MA68</accession>
<evidence type="ECO:0000313" key="2">
    <source>
        <dbReference type="Proteomes" id="UP000277204"/>
    </source>
</evidence>
<dbReference type="Proteomes" id="UP000277204">
    <property type="component" value="Unassembled WGS sequence"/>
</dbReference>
<protein>
    <submittedName>
        <fullName evidence="1">Uncharacterized protein</fullName>
    </submittedName>
</protein>
<keyword evidence="2" id="KW-1185">Reference proteome</keyword>
<dbReference type="EMBL" id="UZAI01008799">
    <property type="protein sequence ID" value="VDP03045.1"/>
    <property type="molecule type" value="Genomic_DNA"/>
</dbReference>
<dbReference type="InterPro" id="IPR036691">
    <property type="entry name" value="Endo/exonu/phosph_ase_sf"/>
</dbReference>
<name>A0A183MA68_9TREM</name>